<accession>A0A839VCZ7</accession>
<feature type="domain" description="DUF4426" evidence="2">
    <location>
        <begin position="26"/>
        <end position="149"/>
    </location>
</feature>
<name>A0A839VCZ7_9GAMM</name>
<dbReference type="EMBL" id="JACHXP010000017">
    <property type="protein sequence ID" value="MBB3191820.1"/>
    <property type="molecule type" value="Genomic_DNA"/>
</dbReference>
<feature type="signal peptide" evidence="1">
    <location>
        <begin position="1"/>
        <end position="22"/>
    </location>
</feature>
<reference evidence="3 4" key="1">
    <citation type="submission" date="2020-08" db="EMBL/GenBank/DDBJ databases">
        <title>Genomic Encyclopedia of Type Strains, Phase III (KMG-III): the genomes of soil and plant-associated and newly described type strains.</title>
        <authorList>
            <person name="Whitman W."/>
        </authorList>
    </citation>
    <scope>NUCLEOTIDE SEQUENCE [LARGE SCALE GENOMIC DNA]</scope>
    <source>
        <strain evidence="3 4">CECT 7282</strain>
    </source>
</reference>
<evidence type="ECO:0000313" key="4">
    <source>
        <dbReference type="Proteomes" id="UP000547614"/>
    </source>
</evidence>
<evidence type="ECO:0000313" key="3">
    <source>
        <dbReference type="EMBL" id="MBB3191820.1"/>
    </source>
</evidence>
<gene>
    <name evidence="3" type="ORF">FHR94_003091</name>
</gene>
<dbReference type="Proteomes" id="UP000547614">
    <property type="component" value="Unassembled WGS sequence"/>
</dbReference>
<evidence type="ECO:0000256" key="1">
    <source>
        <dbReference type="SAM" id="SignalP"/>
    </source>
</evidence>
<protein>
    <recommendedName>
        <fullName evidence="2">DUF4426 domain-containing protein</fullName>
    </recommendedName>
</protein>
<keyword evidence="1" id="KW-0732">Signal</keyword>
<dbReference type="AlphaFoldDB" id="A0A839VCZ7"/>
<keyword evidence="4" id="KW-1185">Reference proteome</keyword>
<dbReference type="Pfam" id="PF14467">
    <property type="entry name" value="DUF4426"/>
    <property type="match status" value="1"/>
</dbReference>
<comment type="caution">
    <text evidence="3">The sequence shown here is derived from an EMBL/GenBank/DDBJ whole genome shotgun (WGS) entry which is preliminary data.</text>
</comment>
<feature type="chain" id="PRO_5032537192" description="DUF4426 domain-containing protein" evidence="1">
    <location>
        <begin position="23"/>
        <end position="150"/>
    </location>
</feature>
<evidence type="ECO:0000259" key="2">
    <source>
        <dbReference type="Pfam" id="PF14467"/>
    </source>
</evidence>
<dbReference type="InterPro" id="IPR025218">
    <property type="entry name" value="DUF4426"/>
</dbReference>
<sequence length="150" mass="16552">MTGRLLSGLLLGLLMFTLPAQAQQYEQVGNHQIHYSAVNTSFLPPEVARDYGIPRNQVTGLLNVSVLEVQEDGSTRPVAARVDGEVGGLGTTTQATPLAFRTLRDGDSVSQIATFRIRADEPMRFDLEVAYDRNAPPAKVSFIQRFYIDR</sequence>
<dbReference type="Gene3D" id="2.60.40.3340">
    <property type="entry name" value="Domain of unknown function DUF4426"/>
    <property type="match status" value="1"/>
</dbReference>
<organism evidence="3 4">
    <name type="scientific">Halomonas cerina</name>
    <dbReference type="NCBI Taxonomy" id="447424"/>
    <lineage>
        <taxon>Bacteria</taxon>
        <taxon>Pseudomonadati</taxon>
        <taxon>Pseudomonadota</taxon>
        <taxon>Gammaproteobacteria</taxon>
        <taxon>Oceanospirillales</taxon>
        <taxon>Halomonadaceae</taxon>
        <taxon>Halomonas</taxon>
    </lineage>
</organism>
<dbReference type="RefSeq" id="WP_183326850.1">
    <property type="nucleotide sequence ID" value="NZ_JACHXP010000017.1"/>
</dbReference>
<proteinExistence type="predicted"/>